<dbReference type="InterPro" id="IPR011009">
    <property type="entry name" value="Kinase-like_dom_sf"/>
</dbReference>
<dbReference type="PANTHER" id="PTHR21064:SF6">
    <property type="entry name" value="AMINOGLYCOSIDE PHOSPHOTRANSFERASE DOMAIN-CONTAINING PROTEIN"/>
    <property type="match status" value="1"/>
</dbReference>
<dbReference type="GO" id="GO:0004413">
    <property type="term" value="F:homoserine kinase activity"/>
    <property type="evidence" value="ECO:0007669"/>
    <property type="project" value="TreeGrafter"/>
</dbReference>
<reference evidence="3" key="1">
    <citation type="submission" date="2021-02" db="EMBL/GenBank/DDBJ databases">
        <title>PHA producing bacteria isolated from coastal sediment in Guangdong, Shenzhen.</title>
        <authorList>
            <person name="Zheng W."/>
            <person name="Yu S."/>
            <person name="Huang Y."/>
        </authorList>
    </citation>
    <scope>NUCLEOTIDE SEQUENCE</scope>
    <source>
        <strain evidence="3">TN14-10</strain>
    </source>
</reference>
<feature type="domain" description="Aminoglycoside phosphotransferase" evidence="2">
    <location>
        <begin position="41"/>
        <end position="288"/>
    </location>
</feature>
<dbReference type="RefSeq" id="WP_206560800.1">
    <property type="nucleotide sequence ID" value="NZ_JAFKCZ010000008.1"/>
</dbReference>
<dbReference type="EMBL" id="JAFKCZ010000008">
    <property type="protein sequence ID" value="MBN7797350.1"/>
    <property type="molecule type" value="Genomic_DNA"/>
</dbReference>
<dbReference type="SUPFAM" id="SSF56112">
    <property type="entry name" value="Protein kinase-like (PK-like)"/>
    <property type="match status" value="1"/>
</dbReference>
<dbReference type="InterPro" id="IPR050249">
    <property type="entry name" value="Pseudomonas-type_ThrB"/>
</dbReference>
<proteinExistence type="inferred from homology"/>
<protein>
    <submittedName>
        <fullName evidence="3">Phosphotransferase</fullName>
    </submittedName>
</protein>
<gene>
    <name evidence="3" type="ORF">JYP50_12150</name>
</gene>
<comment type="caution">
    <text evidence="3">The sequence shown here is derived from an EMBL/GenBank/DDBJ whole genome shotgun (WGS) entry which is preliminary data.</text>
</comment>
<comment type="similarity">
    <text evidence="1">Belongs to the pseudomonas-type ThrB family.</text>
</comment>
<dbReference type="AlphaFoldDB" id="A0A939DFW8"/>
<sequence length="344" mass="38883">MDNFDTLDAEQQTARLEQLVRNALPLWGLESSELQLIKFRENAVFRVRAANGEQYALRVHRHAYHSDDALRSELQWIDALDTAGIRVPAVIPTRDGRLFAHVRTDGVPGERQVDLFEWVQGRQLGAVEDGLDASQPIATIYGTIGELAAKLHNQALDWQLPDGFRRHAWDADALAGEEPLWGRFWELPALGDAQRELLLTARDRVHADLLRYQADPANSGRYSLIHADFVAENLLVDGSEVRLIDFDDAGFGWHLFELATALYFERGEAHFDQAYAALVEGYRRYRALPDEQLAHMPLFFAARSFTYLGWVATRPETETARTMTPALVEMSCQAVRDYFDAGSA</sequence>
<evidence type="ECO:0000313" key="3">
    <source>
        <dbReference type="EMBL" id="MBN7797350.1"/>
    </source>
</evidence>
<organism evidence="3 4">
    <name type="scientific">Parahaliea mediterranea</name>
    <dbReference type="NCBI Taxonomy" id="651086"/>
    <lineage>
        <taxon>Bacteria</taxon>
        <taxon>Pseudomonadati</taxon>
        <taxon>Pseudomonadota</taxon>
        <taxon>Gammaproteobacteria</taxon>
        <taxon>Cellvibrionales</taxon>
        <taxon>Halieaceae</taxon>
        <taxon>Parahaliea</taxon>
    </lineage>
</organism>
<evidence type="ECO:0000256" key="1">
    <source>
        <dbReference type="ARBA" id="ARBA00038240"/>
    </source>
</evidence>
<name>A0A939DFW8_9GAMM</name>
<accession>A0A939DFW8</accession>
<dbReference type="Pfam" id="PF01636">
    <property type="entry name" value="APH"/>
    <property type="match status" value="1"/>
</dbReference>
<dbReference type="PANTHER" id="PTHR21064">
    <property type="entry name" value="AMINOGLYCOSIDE PHOSPHOTRANSFERASE DOMAIN-CONTAINING PROTEIN-RELATED"/>
    <property type="match status" value="1"/>
</dbReference>
<evidence type="ECO:0000259" key="2">
    <source>
        <dbReference type="Pfam" id="PF01636"/>
    </source>
</evidence>
<keyword evidence="4" id="KW-1185">Reference proteome</keyword>
<dbReference type="GO" id="GO:0009088">
    <property type="term" value="P:threonine biosynthetic process"/>
    <property type="evidence" value="ECO:0007669"/>
    <property type="project" value="TreeGrafter"/>
</dbReference>
<evidence type="ECO:0000313" key="4">
    <source>
        <dbReference type="Proteomes" id="UP000664303"/>
    </source>
</evidence>
<dbReference type="Gene3D" id="3.30.200.20">
    <property type="entry name" value="Phosphorylase Kinase, domain 1"/>
    <property type="match status" value="1"/>
</dbReference>
<dbReference type="InterPro" id="IPR002575">
    <property type="entry name" value="Aminoglycoside_PTrfase"/>
</dbReference>
<dbReference type="Proteomes" id="UP000664303">
    <property type="component" value="Unassembled WGS sequence"/>
</dbReference>
<dbReference type="Gene3D" id="3.90.1200.10">
    <property type="match status" value="1"/>
</dbReference>